<evidence type="ECO:0008006" key="6">
    <source>
        <dbReference type="Google" id="ProtNLM"/>
    </source>
</evidence>
<dbReference type="PANTHER" id="PTHR45697">
    <property type="entry name" value="ADP-RIBOSYLATION FACTOR-LIKE PROTEIN 2-RELATED"/>
    <property type="match status" value="1"/>
</dbReference>
<reference evidence="4" key="1">
    <citation type="submission" date="2021-03" db="EMBL/GenBank/DDBJ databases">
        <title>Comparative genomics and phylogenomic investigation of the class Geoglossomycetes provide insights into ecological specialization and systematics.</title>
        <authorList>
            <person name="Melie T."/>
            <person name="Pirro S."/>
            <person name="Miller A.N."/>
            <person name="Quandt A."/>
        </authorList>
    </citation>
    <scope>NUCLEOTIDE SEQUENCE</scope>
    <source>
        <strain evidence="4">CAQ_001_2017</strain>
    </source>
</reference>
<keyword evidence="2 3" id="KW-0342">GTP-binding</keyword>
<keyword evidence="5" id="KW-1185">Reference proteome</keyword>
<dbReference type="SUPFAM" id="SSF52540">
    <property type="entry name" value="P-loop containing nucleoside triphosphate hydrolases"/>
    <property type="match status" value="1"/>
</dbReference>
<accession>A0A9P8RRJ8</accession>
<dbReference type="Proteomes" id="UP000750711">
    <property type="component" value="Unassembled WGS sequence"/>
</dbReference>
<proteinExistence type="predicted"/>
<protein>
    <recommendedName>
        <fullName evidence="6">ADP-ribosylation factor</fullName>
    </recommendedName>
</protein>
<evidence type="ECO:0000256" key="1">
    <source>
        <dbReference type="ARBA" id="ARBA00022741"/>
    </source>
</evidence>
<evidence type="ECO:0000313" key="4">
    <source>
        <dbReference type="EMBL" id="KAH0562742.1"/>
    </source>
</evidence>
<dbReference type="InterPro" id="IPR006689">
    <property type="entry name" value="Small_GTPase_ARF/SAR"/>
</dbReference>
<dbReference type="InterPro" id="IPR027417">
    <property type="entry name" value="P-loop_NTPase"/>
</dbReference>
<name>A0A9P8RRJ8_9PEZI</name>
<comment type="caution">
    <text evidence="4">The sequence shown here is derived from an EMBL/GenBank/DDBJ whole genome shotgun (WGS) entry which is preliminary data.</text>
</comment>
<feature type="binding site" evidence="3">
    <location>
        <begin position="14"/>
        <end position="17"/>
    </location>
    <ligand>
        <name>GTP</name>
        <dbReference type="ChEBI" id="CHEBI:37565"/>
    </ligand>
</feature>
<dbReference type="GO" id="GO:0003924">
    <property type="term" value="F:GTPase activity"/>
    <property type="evidence" value="ECO:0007669"/>
    <property type="project" value="InterPro"/>
</dbReference>
<evidence type="ECO:0000256" key="3">
    <source>
        <dbReference type="PIRSR" id="PIRSR606689-1"/>
    </source>
</evidence>
<dbReference type="Gene3D" id="3.40.50.300">
    <property type="entry name" value="P-loop containing nucleotide triphosphate hydrolases"/>
    <property type="match status" value="1"/>
</dbReference>
<dbReference type="Pfam" id="PF00025">
    <property type="entry name" value="Arf"/>
    <property type="match status" value="1"/>
</dbReference>
<dbReference type="GO" id="GO:0005525">
    <property type="term" value="F:GTP binding"/>
    <property type="evidence" value="ECO:0007669"/>
    <property type="project" value="UniProtKB-KW"/>
</dbReference>
<keyword evidence="1 3" id="KW-0547">Nucleotide-binding</keyword>
<dbReference type="InterPro" id="IPR044612">
    <property type="entry name" value="ARL2/3"/>
</dbReference>
<dbReference type="EMBL" id="JAGHQM010000299">
    <property type="protein sequence ID" value="KAH0562742.1"/>
    <property type="molecule type" value="Genomic_DNA"/>
</dbReference>
<gene>
    <name evidence="4" type="ORF">GP486_002605</name>
</gene>
<organism evidence="4 5">
    <name type="scientific">Trichoglossum hirsutum</name>
    <dbReference type="NCBI Taxonomy" id="265104"/>
    <lineage>
        <taxon>Eukaryota</taxon>
        <taxon>Fungi</taxon>
        <taxon>Dikarya</taxon>
        <taxon>Ascomycota</taxon>
        <taxon>Pezizomycotina</taxon>
        <taxon>Geoglossomycetes</taxon>
        <taxon>Geoglossales</taxon>
        <taxon>Geoglossaceae</taxon>
        <taxon>Trichoglossum</taxon>
    </lineage>
</organism>
<evidence type="ECO:0000313" key="5">
    <source>
        <dbReference type="Proteomes" id="UP000750711"/>
    </source>
</evidence>
<dbReference type="AlphaFoldDB" id="A0A9P8RRJ8"/>
<sequence length="82" mass="9065">MKRLAGASLLVFANKTDVGGCMTPEEIREGLQLDAIKTHKWTIIRCSAITGENLKEGLDHKQYRQCFRAQADWPHGPSGTPA</sequence>
<evidence type="ECO:0000256" key="2">
    <source>
        <dbReference type="ARBA" id="ARBA00023134"/>
    </source>
</evidence>